<evidence type="ECO:0000313" key="2">
    <source>
        <dbReference type="Proteomes" id="UP001140091"/>
    </source>
</evidence>
<protein>
    <submittedName>
        <fullName evidence="1">Uncharacterized protein</fullName>
    </submittedName>
</protein>
<accession>A0A9W8IRI3</accession>
<proteinExistence type="predicted"/>
<organism evidence="1 2">
    <name type="scientific">Candolleomyces eurysporus</name>
    <dbReference type="NCBI Taxonomy" id="2828524"/>
    <lineage>
        <taxon>Eukaryota</taxon>
        <taxon>Fungi</taxon>
        <taxon>Dikarya</taxon>
        <taxon>Basidiomycota</taxon>
        <taxon>Agaricomycotina</taxon>
        <taxon>Agaricomycetes</taxon>
        <taxon>Agaricomycetidae</taxon>
        <taxon>Agaricales</taxon>
        <taxon>Agaricineae</taxon>
        <taxon>Psathyrellaceae</taxon>
        <taxon>Candolleomyces</taxon>
    </lineage>
</organism>
<dbReference type="AlphaFoldDB" id="A0A9W8IRI3"/>
<reference evidence="1" key="1">
    <citation type="submission" date="2022-06" db="EMBL/GenBank/DDBJ databases">
        <title>Genome Sequence of Candolleomyces eurysporus.</title>
        <authorList>
            <person name="Buettner E."/>
        </authorList>
    </citation>
    <scope>NUCLEOTIDE SEQUENCE</scope>
    <source>
        <strain evidence="1">VTCC 930004</strain>
    </source>
</reference>
<dbReference type="OrthoDB" id="10301503at2759"/>
<dbReference type="EMBL" id="JANBPK010001557">
    <property type="protein sequence ID" value="KAJ2921721.1"/>
    <property type="molecule type" value="Genomic_DNA"/>
</dbReference>
<name>A0A9W8IRI3_9AGAR</name>
<feature type="non-terminal residue" evidence="1">
    <location>
        <position position="1"/>
    </location>
</feature>
<sequence length="245" mass="27492">MDKTGRWELADDRYHASSEFSYQGYVLDDVTGQKSFFVTVKNRDTLGQALENLAKPFLHIGSPTGGKEDGSFDDTYLEELMVDALAEYKRRLPAEMDKTFQGLIQGLDDIVTLASRTIDKQGGRYPLKPEYGPALVYQKMLKVPQQSWPADLKPGDQVQYRYKLYVKKGSSTELVCESDWSEGWSKVETLGELQQIYVGDGHATMPTIRALYLRTSDSDPQGKYIATIEGVGILTWPSDAQAIKV</sequence>
<comment type="caution">
    <text evidence="1">The sequence shown here is derived from an EMBL/GenBank/DDBJ whole genome shotgun (WGS) entry which is preliminary data.</text>
</comment>
<dbReference type="Proteomes" id="UP001140091">
    <property type="component" value="Unassembled WGS sequence"/>
</dbReference>
<gene>
    <name evidence="1" type="ORF">H1R20_g15373</name>
</gene>
<evidence type="ECO:0000313" key="1">
    <source>
        <dbReference type="EMBL" id="KAJ2921721.1"/>
    </source>
</evidence>
<keyword evidence="2" id="KW-1185">Reference proteome</keyword>